<gene>
    <name evidence="2" type="ORF">GOB93_19195</name>
</gene>
<dbReference type="Proteomes" id="UP000635278">
    <property type="component" value="Unassembled WGS sequence"/>
</dbReference>
<reference evidence="2 3" key="1">
    <citation type="journal article" date="2020" name="Int. J. Syst. Evol. Microbiol.">
        <title>Novel acetic acid bacteria from cider fermentations: Acetobacter conturbans sp. nov. and Acetobacter fallax sp. nov.</title>
        <authorList>
            <person name="Sombolestani A.S."/>
            <person name="Cleenwerck I."/>
            <person name="Cnockaert M."/>
            <person name="Borremans W."/>
            <person name="Wieme A.D."/>
            <person name="De Vuyst L."/>
            <person name="Vandamme P."/>
        </authorList>
    </citation>
    <scope>NUCLEOTIDE SEQUENCE [LARGE SCALE GENOMIC DNA]</scope>
    <source>
        <strain evidence="2 3">LMG 30640</strain>
    </source>
</reference>
<comment type="caution">
    <text evidence="2">The sequence shown here is derived from an EMBL/GenBank/DDBJ whole genome shotgun (WGS) entry which is preliminary data.</text>
</comment>
<feature type="region of interest" description="Disordered" evidence="1">
    <location>
        <begin position="1"/>
        <end position="21"/>
    </location>
</feature>
<sequence>MYFANWNRNRGLPETGSDRQARARRANASFRGCFKSLLVKSPLNHKEIFGEAFLKASEDTAFLGKGGTQKLLLFFLSKVCRGALFLRLAYMSG</sequence>
<proteinExistence type="predicted"/>
<evidence type="ECO:0000313" key="2">
    <source>
        <dbReference type="EMBL" id="NHN86731.1"/>
    </source>
</evidence>
<evidence type="ECO:0000256" key="1">
    <source>
        <dbReference type="SAM" id="MobiDB-lite"/>
    </source>
</evidence>
<accession>A0ABX0JTB3</accession>
<protein>
    <submittedName>
        <fullName evidence="2">Uncharacterized protein</fullName>
    </submittedName>
</protein>
<evidence type="ECO:0000313" key="3">
    <source>
        <dbReference type="Proteomes" id="UP000635278"/>
    </source>
</evidence>
<dbReference type="EMBL" id="WOTB01000048">
    <property type="protein sequence ID" value="NHN86731.1"/>
    <property type="molecule type" value="Genomic_DNA"/>
</dbReference>
<organism evidence="2 3">
    <name type="scientific">Acetobacter musti</name>
    <dbReference type="NCBI Taxonomy" id="864732"/>
    <lineage>
        <taxon>Bacteria</taxon>
        <taxon>Pseudomonadati</taxon>
        <taxon>Pseudomonadota</taxon>
        <taxon>Alphaproteobacteria</taxon>
        <taxon>Acetobacterales</taxon>
        <taxon>Acetobacteraceae</taxon>
        <taxon>Acetobacter</taxon>
    </lineage>
</organism>
<name>A0ABX0JTB3_9PROT</name>
<keyword evidence="3" id="KW-1185">Reference proteome</keyword>